<feature type="transmembrane region" description="Helical" evidence="8">
    <location>
        <begin position="156"/>
        <end position="178"/>
    </location>
</feature>
<evidence type="ECO:0000259" key="9">
    <source>
        <dbReference type="Pfam" id="PF12821"/>
    </source>
</evidence>
<feature type="transmembrane region" description="Helical" evidence="8">
    <location>
        <begin position="57"/>
        <end position="75"/>
    </location>
</feature>
<gene>
    <name evidence="10" type="ORF">DCO61_09000</name>
    <name evidence="11" type="ORF">LS64_008100</name>
</gene>
<evidence type="ECO:0000256" key="8">
    <source>
        <dbReference type="SAM" id="Phobius"/>
    </source>
</evidence>
<keyword evidence="2" id="KW-1003">Cell membrane</keyword>
<reference evidence="10 13" key="4">
    <citation type="submission" date="2019-12" db="EMBL/GenBank/DDBJ databases">
        <title>Multi-Generational Helicobacter saguini Isolates.</title>
        <authorList>
            <person name="Mannion A."/>
            <person name="Shen Z."/>
            <person name="Fox J.G."/>
        </authorList>
    </citation>
    <scope>NUCLEOTIDE SEQUENCE [LARGE SCALE GENOMIC DNA]</scope>
    <source>
        <strain evidence="10">16-048</strain>
        <strain evidence="13">16-048 (F4)</strain>
    </source>
</reference>
<reference evidence="11" key="3">
    <citation type="submission" date="2018-04" db="EMBL/GenBank/DDBJ databases">
        <authorList>
            <person name="Sheh A."/>
            <person name="Shen Z."/>
            <person name="Mannion A.J."/>
            <person name="Fox J.G."/>
        </authorList>
    </citation>
    <scope>NUCLEOTIDE SEQUENCE</scope>
    <source>
        <strain evidence="11">MIT 97-6194</strain>
    </source>
</reference>
<sequence length="205" mass="23142">MFDLLEFNLLESYPKVLEFLYTDFFSSNSIEHILINTIFAMVAGFGFSYAFNPPKRVFISIVFIAGLGYFIRSLLMNSPIFSLAGASFCASCCMGLTTMLLAKKNKVPAEVIVFPALLPMFPGSYGYKSILSILAFTQNADKPEQLGYLLAFFNNITIMLSVSTSLVSGALLTFIIFYEQSFMMTRGHKRLSIYHIFRDLRKNKK</sequence>
<dbReference type="SUPFAM" id="SSF144091">
    <property type="entry name" value="Rhomboid-like"/>
    <property type="match status" value="1"/>
</dbReference>
<evidence type="ECO:0000256" key="2">
    <source>
        <dbReference type="ARBA" id="ARBA00022475"/>
    </source>
</evidence>
<protein>
    <submittedName>
        <fullName evidence="11">Threonine/serine exporter</fullName>
    </submittedName>
</protein>
<evidence type="ECO:0000256" key="6">
    <source>
        <dbReference type="ARBA" id="ARBA00023136"/>
    </source>
</evidence>
<keyword evidence="5 8" id="KW-1133">Transmembrane helix</keyword>
<evidence type="ECO:0000256" key="4">
    <source>
        <dbReference type="ARBA" id="ARBA00022692"/>
    </source>
</evidence>
<evidence type="ECO:0000256" key="1">
    <source>
        <dbReference type="ARBA" id="ARBA00004651"/>
    </source>
</evidence>
<feature type="domain" description="Threonine/Serine exporter ThrE" evidence="9">
    <location>
        <begin position="37"/>
        <end position="173"/>
    </location>
</feature>
<keyword evidence="3" id="KW-0997">Cell inner membrane</keyword>
<evidence type="ECO:0000313" key="12">
    <source>
        <dbReference type="Proteomes" id="UP000029714"/>
    </source>
</evidence>
<name>A0A347VJY2_9HELI</name>
<evidence type="ECO:0000313" key="11">
    <source>
        <dbReference type="EMBL" id="TLD93745.1"/>
    </source>
</evidence>
<evidence type="ECO:0000313" key="10">
    <source>
        <dbReference type="EMBL" id="MWV70128.1"/>
    </source>
</evidence>
<reference evidence="11 12" key="2">
    <citation type="journal article" date="2016" name="Infect. Immun.">
        <title>Helicobacter saguini, a Novel Helicobacter Isolated from Cotton-Top Tamarins with Ulcerative Colitis, Has Proinflammatory Properties and Induces Typhlocolitis and Dysplasia in Gnotobiotic IL-10-/- Mice.</title>
        <authorList>
            <person name="Shen Z."/>
            <person name="Mannion A."/>
            <person name="Whary M.T."/>
            <person name="Muthupalani S."/>
            <person name="Sheh A."/>
            <person name="Feng Y."/>
            <person name="Gong G."/>
            <person name="Vandamme P."/>
            <person name="Holcombe H.R."/>
            <person name="Paster B.J."/>
            <person name="Fox J.G."/>
        </authorList>
    </citation>
    <scope>NUCLEOTIDE SEQUENCE [LARGE SCALE GENOMIC DNA]</scope>
    <source>
        <strain evidence="11 12">MIT 97-6194</strain>
    </source>
</reference>
<dbReference type="OrthoDB" id="9810047at2"/>
<dbReference type="Proteomes" id="UP000477070">
    <property type="component" value="Unassembled WGS sequence"/>
</dbReference>
<evidence type="ECO:0000313" key="13">
    <source>
        <dbReference type="Proteomes" id="UP000477070"/>
    </source>
</evidence>
<reference evidence="11 12" key="1">
    <citation type="journal article" date="2014" name="Genome Announc.">
        <title>Draft genome sequences of eight enterohepatic helicobacter species isolated from both laboratory and wild rodents.</title>
        <authorList>
            <person name="Sheh A."/>
            <person name="Shen Z."/>
            <person name="Fox J.G."/>
        </authorList>
    </citation>
    <scope>NUCLEOTIDE SEQUENCE [LARGE SCALE GENOMIC DNA]</scope>
    <source>
        <strain evidence="11 12">MIT 97-6194</strain>
    </source>
</reference>
<feature type="transmembrane region" description="Helical" evidence="8">
    <location>
        <begin position="114"/>
        <end position="136"/>
    </location>
</feature>
<evidence type="ECO:0000256" key="5">
    <source>
        <dbReference type="ARBA" id="ARBA00022989"/>
    </source>
</evidence>
<comment type="caution">
    <text evidence="11">The sequence shown here is derived from an EMBL/GenBank/DDBJ whole genome shotgun (WGS) entry which is preliminary data.</text>
</comment>
<dbReference type="InterPro" id="IPR035952">
    <property type="entry name" value="Rhomboid-like_sf"/>
</dbReference>
<evidence type="ECO:0000256" key="7">
    <source>
        <dbReference type="ARBA" id="ARBA00034125"/>
    </source>
</evidence>
<organism evidence="11 12">
    <name type="scientific">Helicobacter saguini</name>
    <dbReference type="NCBI Taxonomy" id="1548018"/>
    <lineage>
        <taxon>Bacteria</taxon>
        <taxon>Pseudomonadati</taxon>
        <taxon>Campylobacterota</taxon>
        <taxon>Epsilonproteobacteria</taxon>
        <taxon>Campylobacterales</taxon>
        <taxon>Helicobacteraceae</taxon>
        <taxon>Helicobacter</taxon>
    </lineage>
</organism>
<dbReference type="GO" id="GO:0015744">
    <property type="term" value="P:succinate transport"/>
    <property type="evidence" value="ECO:0007669"/>
    <property type="project" value="TreeGrafter"/>
</dbReference>
<dbReference type="Proteomes" id="UP000029714">
    <property type="component" value="Unassembled WGS sequence"/>
</dbReference>
<feature type="transmembrane region" description="Helical" evidence="8">
    <location>
        <begin position="33"/>
        <end position="50"/>
    </location>
</feature>
<dbReference type="InterPro" id="IPR050539">
    <property type="entry name" value="ThrE_Dicarb/AminoAcid_Exp"/>
</dbReference>
<keyword evidence="6 8" id="KW-0472">Membrane</keyword>
<accession>A0A347VJY2</accession>
<keyword evidence="4 8" id="KW-0812">Transmembrane</keyword>
<feature type="transmembrane region" description="Helical" evidence="8">
    <location>
        <begin position="81"/>
        <end position="102"/>
    </location>
</feature>
<dbReference type="AlphaFoldDB" id="A0A347VJY2"/>
<dbReference type="EMBL" id="JRMP02000012">
    <property type="protein sequence ID" value="TLD93745.1"/>
    <property type="molecule type" value="Genomic_DNA"/>
</dbReference>
<dbReference type="STRING" id="1548018.LS64_01785"/>
<comment type="subcellular location">
    <subcellularLocation>
        <location evidence="1">Cell membrane</location>
        <topology evidence="1">Multi-pass membrane protein</topology>
    </subcellularLocation>
</comment>
<dbReference type="RefSeq" id="WP_052062316.1">
    <property type="nucleotide sequence ID" value="NZ_JRMP02000012.1"/>
</dbReference>
<dbReference type="PANTHER" id="PTHR34390">
    <property type="entry name" value="UPF0442 PROTEIN YJJB-RELATED"/>
    <property type="match status" value="1"/>
</dbReference>
<dbReference type="InterPro" id="IPR024528">
    <property type="entry name" value="ThrE_2"/>
</dbReference>
<dbReference type="PANTHER" id="PTHR34390:SF1">
    <property type="entry name" value="SUCCINATE TRANSPORTER SUBUNIT YJJB-RELATED"/>
    <property type="match status" value="1"/>
</dbReference>
<dbReference type="EMBL" id="QBIU01000002">
    <property type="protein sequence ID" value="MWV70128.1"/>
    <property type="molecule type" value="Genomic_DNA"/>
</dbReference>
<dbReference type="Pfam" id="PF12821">
    <property type="entry name" value="ThrE_2"/>
    <property type="match status" value="1"/>
</dbReference>
<proteinExistence type="inferred from homology"/>
<dbReference type="GO" id="GO:0005886">
    <property type="term" value="C:plasma membrane"/>
    <property type="evidence" value="ECO:0007669"/>
    <property type="project" value="UniProtKB-SubCell"/>
</dbReference>
<evidence type="ECO:0000256" key="3">
    <source>
        <dbReference type="ARBA" id="ARBA00022519"/>
    </source>
</evidence>
<comment type="similarity">
    <text evidence="7">Belongs to the ThrE exporter (TC 2.A.79) family.</text>
</comment>
<keyword evidence="12" id="KW-1185">Reference proteome</keyword>